<reference evidence="7 8" key="1">
    <citation type="journal article" date="2016" name="Nat. Commun.">
        <title>Thousands of microbial genomes shed light on interconnected biogeochemical processes in an aquifer system.</title>
        <authorList>
            <person name="Anantharaman K."/>
            <person name="Brown C.T."/>
            <person name="Hug L.A."/>
            <person name="Sharon I."/>
            <person name="Castelle C.J."/>
            <person name="Probst A.J."/>
            <person name="Thomas B.C."/>
            <person name="Singh A."/>
            <person name="Wilkins M.J."/>
            <person name="Karaoz U."/>
            <person name="Brodie E.L."/>
            <person name="Williams K.H."/>
            <person name="Hubbard S.S."/>
            <person name="Banfield J.F."/>
        </authorList>
    </citation>
    <scope>NUCLEOTIDE SEQUENCE [LARGE SCALE GENOMIC DNA]</scope>
</reference>
<evidence type="ECO:0000256" key="2">
    <source>
        <dbReference type="ARBA" id="ARBA00022692"/>
    </source>
</evidence>
<dbReference type="InterPro" id="IPR004481">
    <property type="entry name" value="K/Na/Ca-exchanger"/>
</dbReference>
<evidence type="ECO:0000256" key="4">
    <source>
        <dbReference type="ARBA" id="ARBA00023136"/>
    </source>
</evidence>
<dbReference type="GO" id="GO:0005262">
    <property type="term" value="F:calcium channel activity"/>
    <property type="evidence" value="ECO:0007669"/>
    <property type="project" value="TreeGrafter"/>
</dbReference>
<evidence type="ECO:0000256" key="3">
    <source>
        <dbReference type="ARBA" id="ARBA00022989"/>
    </source>
</evidence>
<feature type="transmembrane region" description="Helical" evidence="5">
    <location>
        <begin position="131"/>
        <end position="147"/>
    </location>
</feature>
<feature type="transmembrane region" description="Helical" evidence="5">
    <location>
        <begin position="168"/>
        <end position="190"/>
    </location>
</feature>
<keyword evidence="3 5" id="KW-1133">Transmembrane helix</keyword>
<dbReference type="GO" id="GO:0006874">
    <property type="term" value="P:intracellular calcium ion homeostasis"/>
    <property type="evidence" value="ECO:0007669"/>
    <property type="project" value="TreeGrafter"/>
</dbReference>
<proteinExistence type="predicted"/>
<evidence type="ECO:0000313" key="8">
    <source>
        <dbReference type="Proteomes" id="UP000178085"/>
    </source>
</evidence>
<keyword evidence="2 5" id="KW-0812">Transmembrane</keyword>
<dbReference type="InterPro" id="IPR004837">
    <property type="entry name" value="NaCa_Exmemb"/>
</dbReference>
<dbReference type="PANTHER" id="PTHR10846">
    <property type="entry name" value="SODIUM/POTASSIUM/CALCIUM EXCHANGER"/>
    <property type="match status" value="1"/>
</dbReference>
<gene>
    <name evidence="7" type="ORF">A3K51_00090</name>
</gene>
<feature type="transmembrane region" description="Helical" evidence="5">
    <location>
        <begin position="298"/>
        <end position="316"/>
    </location>
</feature>
<feature type="transmembrane region" description="Helical" evidence="5">
    <location>
        <begin position="240"/>
        <end position="262"/>
    </location>
</feature>
<comment type="caution">
    <text evidence="7">The sequence shown here is derived from an EMBL/GenBank/DDBJ whole genome shotgun (WGS) entry which is preliminary data.</text>
</comment>
<dbReference type="InterPro" id="IPR044880">
    <property type="entry name" value="NCX_ion-bd_dom_sf"/>
</dbReference>
<evidence type="ECO:0000256" key="5">
    <source>
        <dbReference type="SAM" id="Phobius"/>
    </source>
</evidence>
<name>A0A1F4NPS3_UNCK3</name>
<organism evidence="7 8">
    <name type="scientific">candidate division Kazan bacterium RIFCSPLOWO2_01_FULL_45_19</name>
    <dbReference type="NCBI Taxonomy" id="1798538"/>
    <lineage>
        <taxon>Bacteria</taxon>
        <taxon>Bacteria division Kazan-3B-28</taxon>
    </lineage>
</organism>
<protein>
    <recommendedName>
        <fullName evidence="6">Sodium/calcium exchanger membrane region domain-containing protein</fullName>
    </recommendedName>
</protein>
<sequence length="317" mass="34225">MLITHILLLLGLSCALGLAAKFATKSAHRIAKYFHTNDFVIGFFVVGVATSTPEITVAIDSALQHAPGLSLGNLLGASIVILSLLAGLAAILSGKLSINRFLRNDDFLMYLIISALPVVAIFDGQLTRLDGLWLIGAYLLFIGRMYQRRNIYEKHLALPSPNHRNSHLVIEILKLLLSLVAILVLAHYLVNSSLVVASTLSVSPLLIGLLILSIGTNLPEVTLVLTQSRKQSHNLILGDLLGNVLLNVPTLGLLALISPFAIAAPVSTNISAIFLLVSVALFGILMWSKNMLTRREGILLFIVYAVYAIHNLSTITT</sequence>
<keyword evidence="4 5" id="KW-0472">Membrane</keyword>
<dbReference type="GO" id="GO:0008273">
    <property type="term" value="F:calcium, potassium:sodium antiporter activity"/>
    <property type="evidence" value="ECO:0007669"/>
    <property type="project" value="TreeGrafter"/>
</dbReference>
<evidence type="ECO:0000313" key="7">
    <source>
        <dbReference type="EMBL" id="OGB73267.1"/>
    </source>
</evidence>
<evidence type="ECO:0000259" key="6">
    <source>
        <dbReference type="Pfam" id="PF01699"/>
    </source>
</evidence>
<feature type="domain" description="Sodium/calcium exchanger membrane region" evidence="6">
    <location>
        <begin position="173"/>
        <end position="310"/>
    </location>
</feature>
<dbReference type="Gene3D" id="1.20.1420.30">
    <property type="entry name" value="NCX, central ion-binding region"/>
    <property type="match status" value="1"/>
</dbReference>
<comment type="subcellular location">
    <subcellularLocation>
        <location evidence="1">Membrane</location>
        <topology evidence="1">Multi-pass membrane protein</topology>
    </subcellularLocation>
</comment>
<dbReference type="Pfam" id="PF01699">
    <property type="entry name" value="Na_Ca_ex"/>
    <property type="match status" value="2"/>
</dbReference>
<feature type="transmembrane region" description="Helical" evidence="5">
    <location>
        <begin position="74"/>
        <end position="95"/>
    </location>
</feature>
<evidence type="ECO:0000256" key="1">
    <source>
        <dbReference type="ARBA" id="ARBA00004141"/>
    </source>
</evidence>
<feature type="domain" description="Sodium/calcium exchanger membrane region" evidence="6">
    <location>
        <begin position="6"/>
        <end position="143"/>
    </location>
</feature>
<accession>A0A1F4NPS3</accession>
<feature type="transmembrane region" description="Helical" evidence="5">
    <location>
        <begin position="196"/>
        <end position="219"/>
    </location>
</feature>
<dbReference type="PANTHER" id="PTHR10846:SF8">
    <property type="entry name" value="INNER MEMBRANE PROTEIN YRBG"/>
    <property type="match status" value="1"/>
</dbReference>
<dbReference type="GO" id="GO:0005886">
    <property type="term" value="C:plasma membrane"/>
    <property type="evidence" value="ECO:0007669"/>
    <property type="project" value="TreeGrafter"/>
</dbReference>
<dbReference type="EMBL" id="METD01000001">
    <property type="protein sequence ID" value="OGB73267.1"/>
    <property type="molecule type" value="Genomic_DNA"/>
</dbReference>
<dbReference type="AlphaFoldDB" id="A0A1F4NPS3"/>
<dbReference type="Proteomes" id="UP000178085">
    <property type="component" value="Unassembled WGS sequence"/>
</dbReference>
<feature type="transmembrane region" description="Helical" evidence="5">
    <location>
        <begin position="268"/>
        <end position="286"/>
    </location>
</feature>
<feature type="transmembrane region" description="Helical" evidence="5">
    <location>
        <begin position="107"/>
        <end position="125"/>
    </location>
</feature>